<feature type="compositionally biased region" description="Low complexity" evidence="1">
    <location>
        <begin position="912"/>
        <end position="931"/>
    </location>
</feature>
<feature type="compositionally biased region" description="Polar residues" evidence="1">
    <location>
        <begin position="670"/>
        <end position="680"/>
    </location>
</feature>
<feature type="region of interest" description="Disordered" evidence="1">
    <location>
        <begin position="1699"/>
        <end position="1734"/>
    </location>
</feature>
<reference evidence="2" key="1">
    <citation type="journal article" date="2023" name="Mol. Phylogenet. Evol.">
        <title>Genome-scale phylogeny and comparative genomics of the fungal order Sordariales.</title>
        <authorList>
            <person name="Hensen N."/>
            <person name="Bonometti L."/>
            <person name="Westerberg I."/>
            <person name="Brannstrom I.O."/>
            <person name="Guillou S."/>
            <person name="Cros-Aarteil S."/>
            <person name="Calhoun S."/>
            <person name="Haridas S."/>
            <person name="Kuo A."/>
            <person name="Mondo S."/>
            <person name="Pangilinan J."/>
            <person name="Riley R."/>
            <person name="LaButti K."/>
            <person name="Andreopoulos B."/>
            <person name="Lipzen A."/>
            <person name="Chen C."/>
            <person name="Yan M."/>
            <person name="Daum C."/>
            <person name="Ng V."/>
            <person name="Clum A."/>
            <person name="Steindorff A."/>
            <person name="Ohm R.A."/>
            <person name="Martin F."/>
            <person name="Silar P."/>
            <person name="Natvig D.O."/>
            <person name="Lalanne C."/>
            <person name="Gautier V."/>
            <person name="Ament-Velasquez S.L."/>
            <person name="Kruys A."/>
            <person name="Hutchinson M.I."/>
            <person name="Powell A.J."/>
            <person name="Barry K."/>
            <person name="Miller A.N."/>
            <person name="Grigoriev I.V."/>
            <person name="Debuchy R."/>
            <person name="Gladieux P."/>
            <person name="Hiltunen Thoren M."/>
            <person name="Johannesson H."/>
        </authorList>
    </citation>
    <scope>NUCLEOTIDE SEQUENCE</scope>
    <source>
        <strain evidence="2">PSN243</strain>
    </source>
</reference>
<dbReference type="Proteomes" id="UP001321760">
    <property type="component" value="Unassembled WGS sequence"/>
</dbReference>
<evidence type="ECO:0000256" key="1">
    <source>
        <dbReference type="SAM" id="MobiDB-lite"/>
    </source>
</evidence>
<feature type="compositionally biased region" description="Polar residues" evidence="1">
    <location>
        <begin position="818"/>
        <end position="828"/>
    </location>
</feature>
<feature type="compositionally biased region" description="Low complexity" evidence="1">
    <location>
        <begin position="1279"/>
        <end position="1288"/>
    </location>
</feature>
<name>A0AAV9GXX0_9PEZI</name>
<feature type="compositionally biased region" description="Low complexity" evidence="1">
    <location>
        <begin position="879"/>
        <end position="899"/>
    </location>
</feature>
<gene>
    <name evidence="2" type="ORF">QBC34DRAFT_396896</name>
</gene>
<sequence length="1734" mass="180130">MGGRPPMMPPHMVMNRLPPQQGGGGWNLQESHLSQPLNQSNRHRSSSSTASQTPFYGYDKEAGVPSTTELEETDDRPTSPPQQPNQNPTPPQIAQALSHNQGAVTNLQQPQDPSISRTNTNQSDLPPPGPTFASDESRSRRQSGIFSGLANIKGRLTGGSAPEENNRRDSFGPKPQGPTGDGVSEASVVMDEGGGQPKKRSPFSRLRTTENASDHQPPHSQESIIAHGPSTPPVQPDDGPSPQFPPPEKKRSFFGNIGGDGAGPAKLRTSRTDTSRMSVSSTADPGGAKKGFSALVGKLRAGNTKGSMSQESPRSAGPNPPAPNAFMPASAGLQPVLQSPMLQSPAVQSPLAQNPPMQRPPMQRPLGQHPPAQVPLQGPFHTAGPPLLVKPASLGPGQGPPVFGAPGGPGAPGAFGSPNGPSGPGGAVGLGEPNTADGGPQLGSMAPPPPIGRGRSDSTGSNGGARPSTPSKTSQVTFALPPPQAPQSGPQQGTLADVDKTRKASGGIFGFGRLKKSDVKPAESAGQSPSGPPAHSQRPSGPGFPGAGPGQSPLATSPPDQATSGQLTEPGQGPSDQQASQQVAPVPGPAGSRPTSQGPPGSRPTSQGPSAQRPPSQGPLGQRPPSQFSAGQRPPSQGPPAQGGRGQSPSSLAPPGQMGRGQPPAEQMGRGTTPQDQHSLQIGRGQLPSGQQGPMPGQQLGRGQPPAFPPGQVPGPYGMQMLGPDGRPIVLQGQFNPHTGQFVVLLPPGVPPPVNGQLPAMMPFVPGQMPQLSILPPLPQSRPTSQHGDSPASASPAHQSQPQAPPSHSHINGVHSHSPLSQSVSASDGAQPKDSPVSQRSQLAISPLESRGSLNTTPVQYKQAVPPPPTRKPVRSSQDGSISDGHRSSSISSQLQPSPAVQGSPNAEQARRASNSQLSQQQRLSVQQASQGGSGGSQTGSSPRQSMQSAQQQSPNQQYGQVPGGPQGSHLVPTQGFPSGQLDRVPSYASTAPPSAHPNQQGQPPQPGQPSPPNGLRQPGMTMAAPKEEKQSAFSKLLKGAKSSSPTTPGESKEKKSFFNFRRGDSKQSEVQNRPPQVQPQAQQQNGQQMPPPLQPLQPQMTGPQPLRPQMTGPQPLRPQLTGPQPLRPQMTGPQPFFVQQQGSGLAIQPQRQSVSAGQGQAPGIQPNGAPGQPQQMRQFSLPHMMPQMGRGGGEPQYAQVPIPRSYGYVHAEGGMAPAPAPYLVAAPIQGFALPPGQVFHPGMVHQQQVWAQQAMRTGWTSPTASQPIHSNGPGGVPPAGNQQTAPPANQPTPQPGVVDAAQASEQGPQSAAQTPPPQQSQPGQSSQPTPISPQPSMMSQLVSPASVMAPENQFQVRQEYSYTDAQAGTPTPPPQLRHPGSPQGYPVPNSNFSPVNPEAANAPNPPLPQGAVVAPAGQTLGGLVPQRQNSAVSQISLQPGQGSSFNSPISHVSPAAQSPNTPSPQITPERAVSPEPPQAPPGVTLQDSRTVSPDQPNQAFPPPKEIKLHVQPPPASEERDDRMATYRKHATQDSRNSLQVQPQTPRNVEEDNIYDATPRTSKVPENYREDGPLRNGISAAEPKSPGPSRGTSTPGSPGAVKPAPTPMGGLAGGGQRLSTHSSANSSAHSKSVSDASISSARVVVAEPSSAANGNIDDIDTPPKAISTDRVLFEEAKRQRLLREQEEKIPVFTPEPDVVVKTNKKEEELPQMSATSYPGQEWNPYEAGFGDWED</sequence>
<feature type="compositionally biased region" description="Polar residues" evidence="1">
    <location>
        <begin position="593"/>
        <end position="615"/>
    </location>
</feature>
<feature type="compositionally biased region" description="Polar residues" evidence="1">
    <location>
        <begin position="554"/>
        <end position="583"/>
    </location>
</feature>
<feature type="compositionally biased region" description="Low complexity" evidence="1">
    <location>
        <begin position="1387"/>
        <end position="1403"/>
    </location>
</feature>
<feature type="compositionally biased region" description="Polar residues" evidence="1">
    <location>
        <begin position="336"/>
        <end position="352"/>
    </location>
</feature>
<feature type="region of interest" description="Disordered" evidence="1">
    <location>
        <begin position="771"/>
        <end position="1177"/>
    </location>
</feature>
<evidence type="ECO:0000313" key="2">
    <source>
        <dbReference type="EMBL" id="KAK4452774.1"/>
    </source>
</evidence>
<feature type="region of interest" description="Disordered" evidence="1">
    <location>
        <begin position="1255"/>
        <end position="1341"/>
    </location>
</feature>
<accession>A0AAV9GXX0</accession>
<feature type="region of interest" description="Disordered" evidence="1">
    <location>
        <begin position="1"/>
        <end position="731"/>
    </location>
</feature>
<dbReference type="EMBL" id="MU865922">
    <property type="protein sequence ID" value="KAK4452774.1"/>
    <property type="molecule type" value="Genomic_DNA"/>
</dbReference>
<feature type="compositionally biased region" description="Pro residues" evidence="1">
    <location>
        <begin position="1004"/>
        <end position="1013"/>
    </location>
</feature>
<feature type="compositionally biased region" description="Polar residues" evidence="1">
    <location>
        <begin position="1255"/>
        <end position="1270"/>
    </location>
</feature>
<feature type="compositionally biased region" description="Low complexity" evidence="1">
    <location>
        <begin position="685"/>
        <end position="705"/>
    </location>
</feature>
<feature type="compositionally biased region" description="Polar residues" evidence="1">
    <location>
        <begin position="1534"/>
        <end position="1547"/>
    </location>
</feature>
<feature type="compositionally biased region" description="Low complexity" evidence="1">
    <location>
        <begin position="1321"/>
        <end position="1341"/>
    </location>
</feature>
<feature type="compositionally biased region" description="Polar residues" evidence="1">
    <location>
        <begin position="1138"/>
        <end position="1159"/>
    </location>
</feature>
<feature type="compositionally biased region" description="Polar residues" evidence="1">
    <location>
        <begin position="1355"/>
        <end position="1370"/>
    </location>
</feature>
<organism evidence="2 3">
    <name type="scientific">Podospora aff. communis PSN243</name>
    <dbReference type="NCBI Taxonomy" id="3040156"/>
    <lineage>
        <taxon>Eukaryota</taxon>
        <taxon>Fungi</taxon>
        <taxon>Dikarya</taxon>
        <taxon>Ascomycota</taxon>
        <taxon>Pezizomycotina</taxon>
        <taxon>Sordariomycetes</taxon>
        <taxon>Sordariomycetidae</taxon>
        <taxon>Sordariales</taxon>
        <taxon>Podosporaceae</taxon>
        <taxon>Podospora</taxon>
    </lineage>
</organism>
<feature type="compositionally biased region" description="Polar residues" evidence="1">
    <location>
        <begin position="95"/>
        <end position="124"/>
    </location>
</feature>
<protein>
    <submittedName>
        <fullName evidence="2">Uncharacterized protein</fullName>
    </submittedName>
</protein>
<proteinExistence type="predicted"/>
<keyword evidence="3" id="KW-1185">Reference proteome</keyword>
<feature type="region of interest" description="Disordered" evidence="1">
    <location>
        <begin position="1355"/>
        <end position="1641"/>
    </location>
</feature>
<feature type="compositionally biased region" description="Low complexity" evidence="1">
    <location>
        <begin position="1622"/>
        <end position="1641"/>
    </location>
</feature>
<evidence type="ECO:0000313" key="3">
    <source>
        <dbReference type="Proteomes" id="UP001321760"/>
    </source>
</evidence>
<feature type="compositionally biased region" description="Polar residues" evidence="1">
    <location>
        <begin position="1427"/>
        <end position="1467"/>
    </location>
</feature>
<feature type="compositionally biased region" description="Low complexity" evidence="1">
    <location>
        <begin position="790"/>
        <end position="810"/>
    </location>
</feature>
<reference evidence="2" key="2">
    <citation type="submission" date="2023-05" db="EMBL/GenBank/DDBJ databases">
        <authorList>
            <consortium name="Lawrence Berkeley National Laboratory"/>
            <person name="Steindorff A."/>
            <person name="Hensen N."/>
            <person name="Bonometti L."/>
            <person name="Westerberg I."/>
            <person name="Brannstrom I.O."/>
            <person name="Guillou S."/>
            <person name="Cros-Aarteil S."/>
            <person name="Calhoun S."/>
            <person name="Haridas S."/>
            <person name="Kuo A."/>
            <person name="Mondo S."/>
            <person name="Pangilinan J."/>
            <person name="Riley R."/>
            <person name="Labutti K."/>
            <person name="Andreopoulos B."/>
            <person name="Lipzen A."/>
            <person name="Chen C."/>
            <person name="Yanf M."/>
            <person name="Daum C."/>
            <person name="Ng V."/>
            <person name="Clum A."/>
            <person name="Ohm R."/>
            <person name="Martin F."/>
            <person name="Silar P."/>
            <person name="Natvig D."/>
            <person name="Lalanne C."/>
            <person name="Gautier V."/>
            <person name="Ament-Velasquez S.L."/>
            <person name="Kruys A."/>
            <person name="Hutchinson M.I."/>
            <person name="Powell A.J."/>
            <person name="Barry K."/>
            <person name="Miller A.N."/>
            <person name="Grigoriev I.V."/>
            <person name="Debuchy R."/>
            <person name="Gladieux P."/>
            <person name="Thoren M.H."/>
            <person name="Johannesson H."/>
        </authorList>
    </citation>
    <scope>NUCLEOTIDE SEQUENCE</scope>
    <source>
        <strain evidence="2">PSN243</strain>
    </source>
</reference>
<feature type="compositionally biased region" description="Polar residues" evidence="1">
    <location>
        <begin position="1486"/>
        <end position="1499"/>
    </location>
</feature>
<feature type="compositionally biased region" description="Low complexity" evidence="1">
    <location>
        <begin position="1071"/>
        <end position="1089"/>
    </location>
</feature>
<feature type="compositionally biased region" description="Pro residues" evidence="1">
    <location>
        <begin position="78"/>
        <end position="91"/>
    </location>
</feature>
<comment type="caution">
    <text evidence="2">The sequence shown here is derived from an EMBL/GenBank/DDBJ whole genome shotgun (WGS) entry which is preliminary data.</text>
</comment>
<feature type="compositionally biased region" description="Low complexity" evidence="1">
    <location>
        <begin position="939"/>
        <end position="961"/>
    </location>
</feature>
<feature type="compositionally biased region" description="Basic and acidic residues" evidence="1">
    <location>
        <begin position="1051"/>
        <end position="1068"/>
    </location>
</feature>
<feature type="compositionally biased region" description="Polar residues" evidence="1">
    <location>
        <begin position="28"/>
        <end position="37"/>
    </location>
</feature>
<feature type="compositionally biased region" description="Polar residues" evidence="1">
    <location>
        <begin position="468"/>
        <end position="477"/>
    </location>
</feature>